<name>A0ABQ8EVQ4_9FUNG</name>
<accession>A0ABQ8EVQ4</accession>
<proteinExistence type="predicted"/>
<evidence type="ECO:0000313" key="2">
    <source>
        <dbReference type="EMBL" id="KAH6587425.1"/>
    </source>
</evidence>
<protein>
    <submittedName>
        <fullName evidence="2">Uncharacterized protein</fullName>
    </submittedName>
</protein>
<dbReference type="Proteomes" id="UP001648503">
    <property type="component" value="Unassembled WGS sequence"/>
</dbReference>
<feature type="chain" id="PRO_5046733096" evidence="1">
    <location>
        <begin position="19"/>
        <end position="169"/>
    </location>
</feature>
<keyword evidence="3" id="KW-1185">Reference proteome</keyword>
<feature type="signal peptide" evidence="1">
    <location>
        <begin position="1"/>
        <end position="18"/>
    </location>
</feature>
<sequence length="169" mass="19234">MKFSALVVAAVAITSVNASWKERLRVGLEKVGPFQALGPTQEKPADDLNMNGTKKDLVCGPIVSQLALLLATTSDLYWDWRRIYVRYNRIERGDSLSPEEMGNYYASRNDDPEMQKIESKLDLLEKEHRAAWAKLVKKNCPIKSFQSMSPERVIKNGHLRQWQNGADKL</sequence>
<organism evidence="2 3">
    <name type="scientific">Batrachochytrium salamandrivorans</name>
    <dbReference type="NCBI Taxonomy" id="1357716"/>
    <lineage>
        <taxon>Eukaryota</taxon>
        <taxon>Fungi</taxon>
        <taxon>Fungi incertae sedis</taxon>
        <taxon>Chytridiomycota</taxon>
        <taxon>Chytridiomycota incertae sedis</taxon>
        <taxon>Chytridiomycetes</taxon>
        <taxon>Rhizophydiales</taxon>
        <taxon>Rhizophydiales incertae sedis</taxon>
        <taxon>Batrachochytrium</taxon>
    </lineage>
</organism>
<dbReference type="EMBL" id="JAFCIX010000560">
    <property type="protein sequence ID" value="KAH6587425.1"/>
    <property type="molecule type" value="Genomic_DNA"/>
</dbReference>
<gene>
    <name evidence="2" type="ORF">BASA50_011367</name>
</gene>
<evidence type="ECO:0000313" key="3">
    <source>
        <dbReference type="Proteomes" id="UP001648503"/>
    </source>
</evidence>
<evidence type="ECO:0000256" key="1">
    <source>
        <dbReference type="SAM" id="SignalP"/>
    </source>
</evidence>
<keyword evidence="1" id="KW-0732">Signal</keyword>
<reference evidence="2 3" key="1">
    <citation type="submission" date="2021-02" db="EMBL/GenBank/DDBJ databases">
        <title>Variation within the Batrachochytrium salamandrivorans European outbreak.</title>
        <authorList>
            <person name="Kelly M."/>
            <person name="Pasmans F."/>
            <person name="Shea T.P."/>
            <person name="Munoz J.F."/>
            <person name="Carranza S."/>
            <person name="Cuomo C.A."/>
            <person name="Martel A."/>
        </authorList>
    </citation>
    <scope>NUCLEOTIDE SEQUENCE [LARGE SCALE GENOMIC DNA]</scope>
    <source>
        <strain evidence="2 3">AMFP18/2</strain>
    </source>
</reference>
<comment type="caution">
    <text evidence="2">The sequence shown here is derived from an EMBL/GenBank/DDBJ whole genome shotgun (WGS) entry which is preliminary data.</text>
</comment>